<evidence type="ECO:0000313" key="1">
    <source>
        <dbReference type="EMBL" id="EDS15516.1"/>
    </source>
</evidence>
<proteinExistence type="predicted"/>
<comment type="caution">
    <text evidence="1">The sequence shown here is derived from an EMBL/GenBank/DDBJ whole genome shotgun (WGS) entry which is preliminary data.</text>
</comment>
<name>B0NQ01_BACSE</name>
<gene>
    <name evidence="1" type="ORF">BACSTE_02018</name>
</gene>
<dbReference type="EMBL" id="ABFZ02000019">
    <property type="protein sequence ID" value="EDS15516.1"/>
    <property type="molecule type" value="Genomic_DNA"/>
</dbReference>
<accession>B0NQ01</accession>
<dbReference type="HOGENOM" id="CLU_2551319_0_0_10"/>
<dbReference type="AlphaFoldDB" id="B0NQ01"/>
<organism evidence="1 2">
    <name type="scientific">Bacteroides stercoris ATCC 43183</name>
    <dbReference type="NCBI Taxonomy" id="449673"/>
    <lineage>
        <taxon>Bacteria</taxon>
        <taxon>Pseudomonadati</taxon>
        <taxon>Bacteroidota</taxon>
        <taxon>Bacteroidia</taxon>
        <taxon>Bacteroidales</taxon>
        <taxon>Bacteroidaceae</taxon>
        <taxon>Bacteroides</taxon>
    </lineage>
</organism>
<dbReference type="Proteomes" id="UP000004713">
    <property type="component" value="Unassembled WGS sequence"/>
</dbReference>
<reference evidence="1 2" key="2">
    <citation type="submission" date="2007-11" db="EMBL/GenBank/DDBJ databases">
        <authorList>
            <person name="Fulton L."/>
            <person name="Clifton S."/>
            <person name="Fulton B."/>
            <person name="Xu J."/>
            <person name="Minx P."/>
            <person name="Pepin K.H."/>
            <person name="Johnson M."/>
            <person name="Thiruvilangam P."/>
            <person name="Bhonagiri V."/>
            <person name="Nash W.E."/>
            <person name="Mardis E.R."/>
            <person name="Wilson R.K."/>
        </authorList>
    </citation>
    <scope>NUCLEOTIDE SEQUENCE [LARGE SCALE GENOMIC DNA]</scope>
    <source>
        <strain evidence="1 2">ATCC 43183</strain>
    </source>
</reference>
<reference evidence="1 2" key="1">
    <citation type="submission" date="2007-11" db="EMBL/GenBank/DDBJ databases">
        <title>Draft genome sequence of Bacteroides stercoris(ATCC 43183).</title>
        <authorList>
            <person name="Sudarsanam P."/>
            <person name="Ley R."/>
            <person name="Guruge J."/>
            <person name="Turnbaugh P.J."/>
            <person name="Mahowald M."/>
            <person name="Liep D."/>
            <person name="Gordon J."/>
        </authorList>
    </citation>
    <scope>NUCLEOTIDE SEQUENCE [LARGE SCALE GENOMIC DNA]</scope>
    <source>
        <strain evidence="1 2">ATCC 43183</strain>
    </source>
</reference>
<sequence length="82" mass="8776">MFQAGMPGVSDANSGHSVFKRLAFRRLRFSQCFYDDVHLNRSVALGIGKHAGGGKLFQESGLEGYPTVELADGCLGRDAGTV</sequence>
<evidence type="ECO:0000313" key="2">
    <source>
        <dbReference type="Proteomes" id="UP000004713"/>
    </source>
</evidence>
<protein>
    <submittedName>
        <fullName evidence="1">Uncharacterized protein</fullName>
    </submittedName>
</protein>